<keyword evidence="2" id="KW-1185">Reference proteome</keyword>
<evidence type="ECO:0000313" key="2">
    <source>
        <dbReference type="Proteomes" id="UP000813463"/>
    </source>
</evidence>
<feature type="compositionally biased region" description="Polar residues" evidence="1">
    <location>
        <begin position="34"/>
        <end position="47"/>
    </location>
</feature>
<reference evidence="2" key="1">
    <citation type="journal article" date="2021" name="Nat. Commun.">
        <title>Genomic analyses provide insights into spinach domestication and the genetic basis of agronomic traits.</title>
        <authorList>
            <person name="Cai X."/>
            <person name="Sun X."/>
            <person name="Xu C."/>
            <person name="Sun H."/>
            <person name="Wang X."/>
            <person name="Ge C."/>
            <person name="Zhang Z."/>
            <person name="Wang Q."/>
            <person name="Fei Z."/>
            <person name="Jiao C."/>
            <person name="Wang Q."/>
        </authorList>
    </citation>
    <scope>NUCLEOTIDE SEQUENCE [LARGE SCALE GENOMIC DNA]</scope>
    <source>
        <strain evidence="2">cv. Varoflay</strain>
    </source>
</reference>
<dbReference type="Proteomes" id="UP000813463">
    <property type="component" value="Chromosome 3"/>
</dbReference>
<reference evidence="3" key="2">
    <citation type="submission" date="2025-08" db="UniProtKB">
        <authorList>
            <consortium name="RefSeq"/>
        </authorList>
    </citation>
    <scope>IDENTIFICATION</scope>
    <source>
        <tissue evidence="3">Leaf</tissue>
    </source>
</reference>
<gene>
    <name evidence="3" type="primary">LOC110786315</name>
</gene>
<dbReference type="PANTHER" id="PTHR46991:SF10">
    <property type="entry name" value="HEAT SHOCK PROTEIN HSP20_ALPHA CRYSTALLIN FAMILY"/>
    <property type="match status" value="1"/>
</dbReference>
<sequence length="330" mass="36881">MSWNHQPSKAAGEMALSKCCQSSAVVKAAINPQENEAPQHPLQNNSKPGPKGAYEVRRANDGLYIRVDMPGVASLDDVKLNNKSDKHSITFYGKAPMREGWPLDDSQRVYAGSICLDRDPDLIPLEKTFKNGCLRLFLPGADGNLCFLTNQESGRSQNPADEQVHQPGVIIGGLVCVIPHKPDCGCCKGGHSDIQERTCTKEMSFINPSILQGVRGVYETKFLQEKEGDGWGMYFRFDMPDFSTARMCQVKVEKKRCIIFGPMGSKEYPLDQGGRSYFCKLTLCCDCCYFLSEKAVHELKDGVMRMWFTILTKQNNSSSAKRVRNNSRRT</sequence>
<evidence type="ECO:0000256" key="1">
    <source>
        <dbReference type="SAM" id="MobiDB-lite"/>
    </source>
</evidence>
<accession>A0A9R0JTI0</accession>
<evidence type="ECO:0000313" key="3">
    <source>
        <dbReference type="RefSeq" id="XP_021846551.2"/>
    </source>
</evidence>
<dbReference type="GeneID" id="110786315"/>
<proteinExistence type="predicted"/>
<dbReference type="InterPro" id="IPR044656">
    <property type="entry name" value="HSP14.7/HSP23.5/HSP23.6-like"/>
</dbReference>
<dbReference type="RefSeq" id="XP_021846551.2">
    <property type="nucleotide sequence ID" value="XM_021990859.2"/>
</dbReference>
<protein>
    <recommendedName>
        <fullName evidence="4">SHSP domain-containing protein</fullName>
    </recommendedName>
</protein>
<feature type="region of interest" description="Disordered" evidence="1">
    <location>
        <begin position="34"/>
        <end position="53"/>
    </location>
</feature>
<dbReference type="PANTHER" id="PTHR46991">
    <property type="entry name" value="23.5 KDA HEAT SHOCK PROTEIN, MITOCHONDRIAL"/>
    <property type="match status" value="1"/>
</dbReference>
<organism evidence="2 3">
    <name type="scientific">Spinacia oleracea</name>
    <name type="common">Spinach</name>
    <dbReference type="NCBI Taxonomy" id="3562"/>
    <lineage>
        <taxon>Eukaryota</taxon>
        <taxon>Viridiplantae</taxon>
        <taxon>Streptophyta</taxon>
        <taxon>Embryophyta</taxon>
        <taxon>Tracheophyta</taxon>
        <taxon>Spermatophyta</taxon>
        <taxon>Magnoliopsida</taxon>
        <taxon>eudicotyledons</taxon>
        <taxon>Gunneridae</taxon>
        <taxon>Pentapetalae</taxon>
        <taxon>Caryophyllales</taxon>
        <taxon>Chenopodiaceae</taxon>
        <taxon>Chenopodioideae</taxon>
        <taxon>Anserineae</taxon>
        <taxon>Spinacia</taxon>
    </lineage>
</organism>
<evidence type="ECO:0008006" key="4">
    <source>
        <dbReference type="Google" id="ProtNLM"/>
    </source>
</evidence>
<name>A0A9R0JTI0_SPIOL</name>
<dbReference type="CDD" id="cd00298">
    <property type="entry name" value="ACD_sHsps_p23-like"/>
    <property type="match status" value="1"/>
</dbReference>